<feature type="transmembrane region" description="Helical" evidence="5">
    <location>
        <begin position="315"/>
        <end position="334"/>
    </location>
</feature>
<organism evidence="7 8">
    <name type="scientific">Paralvinella palmiformis</name>
    <dbReference type="NCBI Taxonomy" id="53620"/>
    <lineage>
        <taxon>Eukaryota</taxon>
        <taxon>Metazoa</taxon>
        <taxon>Spiralia</taxon>
        <taxon>Lophotrochozoa</taxon>
        <taxon>Annelida</taxon>
        <taxon>Polychaeta</taxon>
        <taxon>Sedentaria</taxon>
        <taxon>Canalipalpata</taxon>
        <taxon>Terebellida</taxon>
        <taxon>Terebelliformia</taxon>
        <taxon>Alvinellidae</taxon>
        <taxon>Paralvinella</taxon>
    </lineage>
</organism>
<dbReference type="InterPro" id="IPR017452">
    <property type="entry name" value="GPCR_Rhodpsn_7TM"/>
</dbReference>
<evidence type="ECO:0000259" key="6">
    <source>
        <dbReference type="PROSITE" id="PS50262"/>
    </source>
</evidence>
<evidence type="ECO:0000256" key="4">
    <source>
        <dbReference type="ARBA" id="ARBA00023136"/>
    </source>
</evidence>
<reference evidence="7" key="1">
    <citation type="journal article" date="2023" name="Mol. Biol. Evol.">
        <title>Third-Generation Sequencing Reveals the Adaptive Role of the Epigenome in Three Deep-Sea Polychaetes.</title>
        <authorList>
            <person name="Perez M."/>
            <person name="Aroh O."/>
            <person name="Sun Y."/>
            <person name="Lan Y."/>
            <person name="Juniper S.K."/>
            <person name="Young C.R."/>
            <person name="Angers B."/>
            <person name="Qian P.Y."/>
        </authorList>
    </citation>
    <scope>NUCLEOTIDE SEQUENCE</scope>
    <source>
        <strain evidence="7">P08H-3</strain>
    </source>
</reference>
<dbReference type="PROSITE" id="PS50262">
    <property type="entry name" value="G_PROTEIN_RECEP_F1_2"/>
    <property type="match status" value="1"/>
</dbReference>
<dbReference type="PRINTS" id="PR00237">
    <property type="entry name" value="GPCRRHODOPSN"/>
</dbReference>
<feature type="transmembrane region" description="Helical" evidence="5">
    <location>
        <begin position="136"/>
        <end position="155"/>
    </location>
</feature>
<feature type="transmembrane region" description="Helical" evidence="5">
    <location>
        <begin position="54"/>
        <end position="79"/>
    </location>
</feature>
<comment type="caution">
    <text evidence="7">The sequence shown here is derived from an EMBL/GenBank/DDBJ whole genome shotgun (WGS) entry which is preliminary data.</text>
</comment>
<protein>
    <recommendedName>
        <fullName evidence="6">G-protein coupled receptors family 1 profile domain-containing protein</fullName>
    </recommendedName>
</protein>
<evidence type="ECO:0000313" key="8">
    <source>
        <dbReference type="Proteomes" id="UP001208570"/>
    </source>
</evidence>
<dbReference type="GO" id="GO:0016020">
    <property type="term" value="C:membrane"/>
    <property type="evidence" value="ECO:0007669"/>
    <property type="project" value="UniProtKB-SubCell"/>
</dbReference>
<feature type="transmembrane region" description="Helical" evidence="5">
    <location>
        <begin position="99"/>
        <end position="124"/>
    </location>
</feature>
<dbReference type="InterPro" id="IPR052954">
    <property type="entry name" value="GPCR-Ligand_Int"/>
</dbReference>
<keyword evidence="8" id="KW-1185">Reference proteome</keyword>
<evidence type="ECO:0000256" key="5">
    <source>
        <dbReference type="SAM" id="Phobius"/>
    </source>
</evidence>
<evidence type="ECO:0000256" key="3">
    <source>
        <dbReference type="ARBA" id="ARBA00022989"/>
    </source>
</evidence>
<evidence type="ECO:0000313" key="7">
    <source>
        <dbReference type="EMBL" id="KAK2148760.1"/>
    </source>
</evidence>
<gene>
    <name evidence="7" type="ORF">LSH36_484g01001</name>
</gene>
<feature type="domain" description="G-protein coupled receptors family 1 profile" evidence="6">
    <location>
        <begin position="35"/>
        <end position="331"/>
    </location>
</feature>
<dbReference type="EMBL" id="JAODUP010000484">
    <property type="protein sequence ID" value="KAK2148760.1"/>
    <property type="molecule type" value="Genomic_DNA"/>
</dbReference>
<dbReference type="SUPFAM" id="SSF81321">
    <property type="entry name" value="Family A G protein-coupled receptor-like"/>
    <property type="match status" value="1"/>
</dbReference>
<dbReference type="PANTHER" id="PTHR46641:SF2">
    <property type="entry name" value="FMRFAMIDE RECEPTOR"/>
    <property type="match status" value="1"/>
</dbReference>
<feature type="transmembrane region" description="Helical" evidence="5">
    <location>
        <begin position="15"/>
        <end position="42"/>
    </location>
</feature>
<keyword evidence="2 5" id="KW-0812">Transmembrane</keyword>
<dbReference type="InterPro" id="IPR000276">
    <property type="entry name" value="GPCR_Rhodpsn"/>
</dbReference>
<sequence>MEVTDEANQRRSCEVFNFVVCALVIGLVCLIGLAGNITSFLVLLKHKSDTTAIFLLECMALADSMLLLTTVFIYSLPSFYSFTGSLTVVQRLCDAIKVYVWPVAMITHTVTIWLTVLVTWNRFCACCRPIGSYRKLSLPAVRLQVFGVLVLSAIYNMPRFFEHQPIAAGTVAENATGVELVESNVNESSSSRSSLSSSSSSQAMASTTTVNLGDSQIYQIIYSNVIYFPVMYIVPLLSMSYLNVRLIRSLKAIRMKKQTLTGHKPREDHITHCVVVIVICFIVCQTPALVNQIFWAALDNGDRRCGRFHFYYTKLSDTLVVINSSCNFAIYCLFGKSFRKIFLDALCRSNGQRVSNRTQTCLNDLNETDGTTIRKKSAETCETNAV</sequence>
<name>A0AAD9JAM4_9ANNE</name>
<accession>A0AAD9JAM4</accession>
<dbReference type="PANTHER" id="PTHR46641">
    <property type="entry name" value="FMRFAMIDE RECEPTOR-RELATED"/>
    <property type="match status" value="1"/>
</dbReference>
<evidence type="ECO:0000256" key="2">
    <source>
        <dbReference type="ARBA" id="ARBA00022692"/>
    </source>
</evidence>
<comment type="subcellular location">
    <subcellularLocation>
        <location evidence="1">Membrane</location>
    </subcellularLocation>
</comment>
<feature type="transmembrane region" description="Helical" evidence="5">
    <location>
        <begin position="226"/>
        <end position="247"/>
    </location>
</feature>
<dbReference type="Pfam" id="PF00001">
    <property type="entry name" value="7tm_1"/>
    <property type="match status" value="1"/>
</dbReference>
<dbReference type="GO" id="GO:0004930">
    <property type="term" value="F:G protein-coupled receptor activity"/>
    <property type="evidence" value="ECO:0007669"/>
    <property type="project" value="InterPro"/>
</dbReference>
<feature type="transmembrane region" description="Helical" evidence="5">
    <location>
        <begin position="273"/>
        <end position="295"/>
    </location>
</feature>
<keyword evidence="4 5" id="KW-0472">Membrane</keyword>
<evidence type="ECO:0000256" key="1">
    <source>
        <dbReference type="ARBA" id="ARBA00004370"/>
    </source>
</evidence>
<dbReference type="Gene3D" id="1.20.1070.10">
    <property type="entry name" value="Rhodopsin 7-helix transmembrane proteins"/>
    <property type="match status" value="1"/>
</dbReference>
<dbReference type="CDD" id="cd14978">
    <property type="entry name" value="7tmA_FMRFamide_R-like"/>
    <property type="match status" value="1"/>
</dbReference>
<dbReference type="AlphaFoldDB" id="A0AAD9JAM4"/>
<proteinExistence type="predicted"/>
<keyword evidence="3 5" id="KW-1133">Transmembrane helix</keyword>
<dbReference type="Proteomes" id="UP001208570">
    <property type="component" value="Unassembled WGS sequence"/>
</dbReference>